<dbReference type="AlphaFoldDB" id="A0A8H3VB78"/>
<protein>
    <submittedName>
        <fullName evidence="2">Uncharacterized protein</fullName>
    </submittedName>
</protein>
<gene>
    <name evidence="2" type="ORF">BLS_005690</name>
</gene>
<feature type="transmembrane region" description="Helical" evidence="1">
    <location>
        <begin position="390"/>
        <end position="414"/>
    </location>
</feature>
<organism evidence="2 3">
    <name type="scientific">Venturia inaequalis</name>
    <name type="common">Apple scab fungus</name>
    <dbReference type="NCBI Taxonomy" id="5025"/>
    <lineage>
        <taxon>Eukaryota</taxon>
        <taxon>Fungi</taxon>
        <taxon>Dikarya</taxon>
        <taxon>Ascomycota</taxon>
        <taxon>Pezizomycotina</taxon>
        <taxon>Dothideomycetes</taxon>
        <taxon>Pleosporomycetidae</taxon>
        <taxon>Venturiales</taxon>
        <taxon>Venturiaceae</taxon>
        <taxon>Venturia</taxon>
    </lineage>
</organism>
<feature type="transmembrane region" description="Helical" evidence="1">
    <location>
        <begin position="208"/>
        <end position="232"/>
    </location>
</feature>
<keyword evidence="1" id="KW-0472">Membrane</keyword>
<feature type="transmembrane region" description="Helical" evidence="1">
    <location>
        <begin position="548"/>
        <end position="566"/>
    </location>
</feature>
<proteinExistence type="predicted"/>
<evidence type="ECO:0000313" key="2">
    <source>
        <dbReference type="EMBL" id="KAE9985724.1"/>
    </source>
</evidence>
<evidence type="ECO:0000256" key="1">
    <source>
        <dbReference type="SAM" id="Phobius"/>
    </source>
</evidence>
<feature type="transmembrane region" description="Helical" evidence="1">
    <location>
        <begin position="426"/>
        <end position="447"/>
    </location>
</feature>
<accession>A0A8H3VB78</accession>
<keyword evidence="1" id="KW-0812">Transmembrane</keyword>
<evidence type="ECO:0000313" key="3">
    <source>
        <dbReference type="Proteomes" id="UP000433883"/>
    </source>
</evidence>
<sequence>MSQPTNFTQCAAEYLGNASLIAKWNYTGPVRLVQPDPSTQITYTGCKALCGTGNDWYPWSISSGFITTWVLPLLGNLLQAPFESNAFWRTVKLVARYLGSPMAGLTYILWNIEVSGKCALFVDMAISYDGPLPDENGDFASIRDSFYLLMNINQYGMKPGISLTKEAEGLLRIMLFGKDLRLLGSKKSLNAARRKLVRELRSNRRRGVVPVFISTLWFLFSLAISIQSALAFGYLGDNAQAHDLAVGLFMSWFPILILCSIVDRNPAAADDIQRKINKLVDQVCNSLQDDAIRDEFISSFRDLPESQRMTYWVHKIASRAEHIKGDFFQNFAGQGRVRFHYGAAYAILIDIEKAYVAEHGRNWLAQEREARASLVLGQVNQGLVWFDGRLLWQIVSAVVCVAGTSIGAFILSFFTPTVGLSCRSGSYLIFNVIALALLMIELAVWMCTSPNRQQRERQVDISSASQTGQQAQDPSAVSTAKSLFTQFLWLIERLVIKTLMMIMNLLFPKNRRNRSRKAEAVITRHFQAIQQLTLRNYIERYFLTPAEVINTVWLVYMIMSQALGAFNNCVCKTRMWGSGAGYLDFTQWDYSNSSLVGRYWIIGTTISCSLMGIGMIYILIEWCLQSHLSTEDYADAMRGLQNARRFRRYTYWSRCPASILVLGINHVMNALRMRTGSQRRTLLWAKDSQYQPKVGETLLRISTRMHRLPLQEESGLDREATNLGFVDEVKNGGV</sequence>
<reference evidence="2 3" key="1">
    <citation type="submission" date="2019-11" db="EMBL/GenBank/DDBJ databases">
        <title>Venturia inaequalis Genome Resource.</title>
        <authorList>
            <person name="Lichtner F.J."/>
        </authorList>
    </citation>
    <scope>NUCLEOTIDE SEQUENCE [LARGE SCALE GENOMIC DNA]</scope>
    <source>
        <strain evidence="2">Bline_iso_100314</strain>
    </source>
</reference>
<feature type="transmembrane region" description="Helical" evidence="1">
    <location>
        <begin position="599"/>
        <end position="620"/>
    </location>
</feature>
<keyword evidence="1" id="KW-1133">Transmembrane helix</keyword>
<comment type="caution">
    <text evidence="2">The sequence shown here is derived from an EMBL/GenBank/DDBJ whole genome shotgun (WGS) entry which is preliminary data.</text>
</comment>
<feature type="transmembrane region" description="Helical" evidence="1">
    <location>
        <begin position="244"/>
        <end position="262"/>
    </location>
</feature>
<dbReference type="Proteomes" id="UP000433883">
    <property type="component" value="Unassembled WGS sequence"/>
</dbReference>
<dbReference type="EMBL" id="WNWQ01000004">
    <property type="protein sequence ID" value="KAE9985724.1"/>
    <property type="molecule type" value="Genomic_DNA"/>
</dbReference>
<name>A0A8H3VB78_VENIN</name>